<evidence type="ECO:0000313" key="3">
    <source>
        <dbReference type="Proteomes" id="UP000054007"/>
    </source>
</evidence>
<name>A0A0D7BDD6_9AGAR</name>
<feature type="region of interest" description="Disordered" evidence="1">
    <location>
        <begin position="394"/>
        <end position="437"/>
    </location>
</feature>
<accession>A0A0D7BDD6</accession>
<dbReference type="OrthoDB" id="3261928at2759"/>
<dbReference type="EMBL" id="KN880500">
    <property type="protein sequence ID" value="KIY68552.1"/>
    <property type="molecule type" value="Genomic_DNA"/>
</dbReference>
<feature type="compositionally biased region" description="Basic and acidic residues" evidence="1">
    <location>
        <begin position="342"/>
        <end position="353"/>
    </location>
</feature>
<dbReference type="Proteomes" id="UP000054007">
    <property type="component" value="Unassembled WGS sequence"/>
</dbReference>
<feature type="region of interest" description="Disordered" evidence="1">
    <location>
        <begin position="335"/>
        <end position="380"/>
    </location>
</feature>
<sequence>MIHSHLEDVPPKPSDVWLENPGWIDGALPTPVAYIDKHAMVRALRHWDPTSHHIDQLEADLLRESDFHDRLAAINSSGPPPFHTPHVPHPSSQATVLHAAIEPEFPTTISLLQYIPQPAKVSKNGRVTQPDAAKKGIGKDLQLVFGDLSRTEVLRRAFDAHQVGLQYEPGPQRGPPMKMWWTGRQKGGATTIETDLEYSNAIASLKSRKGKTQVTIELDVDELYPFRRAILDAPLPSNVVKSTPIPGAAPSNGLLLGTHVPIMDSFSPETQVNGTWILQLRTKWLCQDPTHAGENGAPGHCWRDANGCHIGVSNNGFKVWGAACAARVEGVSLECPPNSPEFDFRRDGSRRDTNSGPRPRGQTGPRSAKREATNDASDPLVSFGKLIGGLISARVAPATPKHRNTDDSPVSTPRKRRRRDSTPEPPSSPIAPPPSEEIQRCVDAFLRKKRIDWTPYIDILMEHSFTPDIMGMVGMVRLQELLPAAPEGEVMRWMKHCDEYTARQRSPKKRRTN</sequence>
<feature type="compositionally biased region" description="Pro residues" evidence="1">
    <location>
        <begin position="423"/>
        <end position="435"/>
    </location>
</feature>
<organism evidence="2 3">
    <name type="scientific">Cylindrobasidium torrendii FP15055 ss-10</name>
    <dbReference type="NCBI Taxonomy" id="1314674"/>
    <lineage>
        <taxon>Eukaryota</taxon>
        <taxon>Fungi</taxon>
        <taxon>Dikarya</taxon>
        <taxon>Basidiomycota</taxon>
        <taxon>Agaricomycotina</taxon>
        <taxon>Agaricomycetes</taxon>
        <taxon>Agaricomycetidae</taxon>
        <taxon>Agaricales</taxon>
        <taxon>Marasmiineae</taxon>
        <taxon>Physalacriaceae</taxon>
        <taxon>Cylindrobasidium</taxon>
    </lineage>
</organism>
<reference evidence="2 3" key="1">
    <citation type="journal article" date="2015" name="Fungal Genet. Biol.">
        <title>Evolution of novel wood decay mechanisms in Agaricales revealed by the genome sequences of Fistulina hepatica and Cylindrobasidium torrendii.</title>
        <authorList>
            <person name="Floudas D."/>
            <person name="Held B.W."/>
            <person name="Riley R."/>
            <person name="Nagy L.G."/>
            <person name="Koehler G."/>
            <person name="Ransdell A.S."/>
            <person name="Younus H."/>
            <person name="Chow J."/>
            <person name="Chiniquy J."/>
            <person name="Lipzen A."/>
            <person name="Tritt A."/>
            <person name="Sun H."/>
            <person name="Haridas S."/>
            <person name="LaButti K."/>
            <person name="Ohm R.A."/>
            <person name="Kues U."/>
            <person name="Blanchette R.A."/>
            <person name="Grigoriev I.V."/>
            <person name="Minto R.E."/>
            <person name="Hibbett D.S."/>
        </authorList>
    </citation>
    <scope>NUCLEOTIDE SEQUENCE [LARGE SCALE GENOMIC DNA]</scope>
    <source>
        <strain evidence="2 3">FP15055 ss-10</strain>
    </source>
</reference>
<proteinExistence type="predicted"/>
<protein>
    <submittedName>
        <fullName evidence="2">Uncharacterized protein</fullName>
    </submittedName>
</protein>
<evidence type="ECO:0000256" key="1">
    <source>
        <dbReference type="SAM" id="MobiDB-lite"/>
    </source>
</evidence>
<dbReference type="AlphaFoldDB" id="A0A0D7BDD6"/>
<evidence type="ECO:0000313" key="2">
    <source>
        <dbReference type="EMBL" id="KIY68552.1"/>
    </source>
</evidence>
<keyword evidence="3" id="KW-1185">Reference proteome</keyword>
<gene>
    <name evidence="2" type="ORF">CYLTODRAFT_481537</name>
</gene>